<evidence type="ECO:0000256" key="3">
    <source>
        <dbReference type="ARBA" id="ARBA00022630"/>
    </source>
</evidence>
<dbReference type="PANTHER" id="PTHR11552:SF147">
    <property type="entry name" value="CHOLINE DEHYDROGENASE, MITOCHONDRIAL"/>
    <property type="match status" value="1"/>
</dbReference>
<evidence type="ECO:0000256" key="4">
    <source>
        <dbReference type="ARBA" id="ARBA00022827"/>
    </source>
</evidence>
<evidence type="ECO:0000256" key="1">
    <source>
        <dbReference type="ARBA" id="ARBA00001974"/>
    </source>
</evidence>
<evidence type="ECO:0000313" key="10">
    <source>
        <dbReference type="Proteomes" id="UP000264036"/>
    </source>
</evidence>
<dbReference type="SUPFAM" id="SSF51905">
    <property type="entry name" value="FAD/NAD(P)-binding domain"/>
    <property type="match status" value="1"/>
</dbReference>
<name>A0A356LCI2_9BURK</name>
<feature type="binding site" evidence="5">
    <location>
        <position position="217"/>
    </location>
    <ligand>
        <name>FAD</name>
        <dbReference type="ChEBI" id="CHEBI:57692"/>
    </ligand>
</feature>
<evidence type="ECO:0000313" key="9">
    <source>
        <dbReference type="EMBL" id="HBP28652.1"/>
    </source>
</evidence>
<gene>
    <name evidence="9" type="ORF">DD666_04470</name>
</gene>
<accession>A0A356LCI2</accession>
<feature type="domain" description="Glucose-methanol-choline oxidoreductase N-terminal" evidence="7">
    <location>
        <begin position="80"/>
        <end position="103"/>
    </location>
</feature>
<keyword evidence="4 5" id="KW-0274">FAD</keyword>
<keyword evidence="3 6" id="KW-0285">Flavoprotein</keyword>
<organism evidence="9 10">
    <name type="scientific">Advenella kashmirensis</name>
    <dbReference type="NCBI Taxonomy" id="310575"/>
    <lineage>
        <taxon>Bacteria</taxon>
        <taxon>Pseudomonadati</taxon>
        <taxon>Pseudomonadota</taxon>
        <taxon>Betaproteobacteria</taxon>
        <taxon>Burkholderiales</taxon>
        <taxon>Alcaligenaceae</taxon>
    </lineage>
</organism>
<dbReference type="PIRSF" id="PIRSF000137">
    <property type="entry name" value="Alcohol_oxidase"/>
    <property type="match status" value="1"/>
</dbReference>
<sequence>MYDYIVIGAGSAGSVIANRLSENKDLSVLLIEAGGEHHNDFWIRVPIGLAKILNREKYFWKDETVEQEYLNRQKVLFPHGRMVGGSSSVNGMLFSRGDPREYDNWEKAGCQGWSYENMLPFFRKLENAAFGSDTYRGRDGKIVATKVNDDDLLTRAFIRSCNDAGVFYNDDYNGERYDGVSLLQFSTRNGVRCGTASTYVAEAKRRKNLTVMTDAMVTKIHLEDGVARSVSLVQGGSQHTVLAAKEIILSAGTVNSPKILELSGIGKPDVLSQAGVKLVHALTGVGENLSDHLQSRISFKANKQVGLNGIVASKLRTYLMGARYLMTKKGLMATPGASSHALIHHEGHDHEQPTIKLQIHHLSAADRYSTSNGYGLDLFPGFTIGFFQLRPDSRGSSHIVSNDAAHMSRINPNYLKQETDQKIMVSALRKARALSATGIFKDIIVEETRPSSSVQNDGELLDYIRCSGQTSWHPVGTCRMGNDELAVVDSQLRVRGLRNLRVVDASVMPSIPSSNTNIPTIALAERAAQLILNDK</sequence>
<dbReference type="Pfam" id="PF00732">
    <property type="entry name" value="GMC_oxred_N"/>
    <property type="match status" value="1"/>
</dbReference>
<evidence type="ECO:0000256" key="2">
    <source>
        <dbReference type="ARBA" id="ARBA00010790"/>
    </source>
</evidence>
<feature type="binding site" evidence="5">
    <location>
        <begin position="472"/>
        <end position="473"/>
    </location>
    <ligand>
        <name>FAD</name>
        <dbReference type="ChEBI" id="CHEBI:57692"/>
    </ligand>
</feature>
<reference evidence="9 10" key="1">
    <citation type="journal article" date="2018" name="Nat. Biotechnol.">
        <title>A standardized bacterial taxonomy based on genome phylogeny substantially revises the tree of life.</title>
        <authorList>
            <person name="Parks D.H."/>
            <person name="Chuvochina M."/>
            <person name="Waite D.W."/>
            <person name="Rinke C."/>
            <person name="Skarshewski A."/>
            <person name="Chaumeil P.A."/>
            <person name="Hugenholtz P."/>
        </authorList>
    </citation>
    <scope>NUCLEOTIDE SEQUENCE [LARGE SCALE GENOMIC DNA]</scope>
    <source>
        <strain evidence="9">UBA10707</strain>
    </source>
</reference>
<dbReference type="Gene3D" id="3.30.560.10">
    <property type="entry name" value="Glucose Oxidase, domain 3"/>
    <property type="match status" value="1"/>
</dbReference>
<dbReference type="Gene3D" id="3.50.50.60">
    <property type="entry name" value="FAD/NAD(P)-binding domain"/>
    <property type="match status" value="1"/>
</dbReference>
<evidence type="ECO:0000259" key="7">
    <source>
        <dbReference type="PROSITE" id="PS00623"/>
    </source>
</evidence>
<dbReference type="InterPro" id="IPR036188">
    <property type="entry name" value="FAD/NAD-bd_sf"/>
</dbReference>
<dbReference type="Proteomes" id="UP000264036">
    <property type="component" value="Unassembled WGS sequence"/>
</dbReference>
<dbReference type="Pfam" id="PF05199">
    <property type="entry name" value="GMC_oxred_C"/>
    <property type="match status" value="1"/>
</dbReference>
<dbReference type="EMBL" id="DOEK01000007">
    <property type="protein sequence ID" value="HBP28652.1"/>
    <property type="molecule type" value="Genomic_DNA"/>
</dbReference>
<evidence type="ECO:0000256" key="6">
    <source>
        <dbReference type="RuleBase" id="RU003968"/>
    </source>
</evidence>
<dbReference type="PROSITE" id="PS00623">
    <property type="entry name" value="GMC_OXRED_1"/>
    <property type="match status" value="1"/>
</dbReference>
<evidence type="ECO:0000259" key="8">
    <source>
        <dbReference type="PROSITE" id="PS00624"/>
    </source>
</evidence>
<dbReference type="InterPro" id="IPR000172">
    <property type="entry name" value="GMC_OxRdtase_N"/>
</dbReference>
<feature type="domain" description="Glucose-methanol-choline oxidoreductase N-terminal" evidence="8">
    <location>
        <begin position="252"/>
        <end position="266"/>
    </location>
</feature>
<dbReference type="PROSITE" id="PS00624">
    <property type="entry name" value="GMC_OXRED_2"/>
    <property type="match status" value="1"/>
</dbReference>
<proteinExistence type="inferred from homology"/>
<comment type="similarity">
    <text evidence="2 6">Belongs to the GMC oxidoreductase family.</text>
</comment>
<dbReference type="GO" id="GO:0050660">
    <property type="term" value="F:flavin adenine dinucleotide binding"/>
    <property type="evidence" value="ECO:0007669"/>
    <property type="project" value="InterPro"/>
</dbReference>
<dbReference type="InterPro" id="IPR007867">
    <property type="entry name" value="GMC_OxRtase_C"/>
</dbReference>
<dbReference type="SUPFAM" id="SSF54373">
    <property type="entry name" value="FAD-linked reductases, C-terminal domain"/>
    <property type="match status" value="1"/>
</dbReference>
<dbReference type="GO" id="GO:0016614">
    <property type="term" value="F:oxidoreductase activity, acting on CH-OH group of donors"/>
    <property type="evidence" value="ECO:0007669"/>
    <property type="project" value="InterPro"/>
</dbReference>
<dbReference type="InterPro" id="IPR012132">
    <property type="entry name" value="GMC_OxRdtase"/>
</dbReference>
<dbReference type="PANTHER" id="PTHR11552">
    <property type="entry name" value="GLUCOSE-METHANOL-CHOLINE GMC OXIDOREDUCTASE"/>
    <property type="match status" value="1"/>
</dbReference>
<comment type="caution">
    <text evidence="9">The sequence shown here is derived from an EMBL/GenBank/DDBJ whole genome shotgun (WGS) entry which is preliminary data.</text>
</comment>
<evidence type="ECO:0000256" key="5">
    <source>
        <dbReference type="PIRSR" id="PIRSR000137-2"/>
    </source>
</evidence>
<comment type="cofactor">
    <cofactor evidence="1 5">
        <name>FAD</name>
        <dbReference type="ChEBI" id="CHEBI:57692"/>
    </cofactor>
</comment>
<dbReference type="AlphaFoldDB" id="A0A356LCI2"/>
<protein>
    <submittedName>
        <fullName evidence="9">Glucose-methanol-choline oxidoreductase</fullName>
    </submittedName>
</protein>